<dbReference type="Gene3D" id="3.40.50.2300">
    <property type="match status" value="2"/>
</dbReference>
<proteinExistence type="predicted"/>
<organism evidence="1">
    <name type="scientific">Candidatus Moduliflexus flocculans</name>
    <dbReference type="NCBI Taxonomy" id="1499966"/>
    <lineage>
        <taxon>Bacteria</taxon>
        <taxon>Candidatus Moduliflexota</taxon>
        <taxon>Candidatus Moduliflexia</taxon>
        <taxon>Candidatus Moduliflexales</taxon>
        <taxon>Candidatus Moduliflexaceae</taxon>
    </lineage>
</organism>
<dbReference type="STRING" id="1499966.U14_01827"/>
<evidence type="ECO:0000313" key="1">
    <source>
        <dbReference type="EMBL" id="GAK50594.1"/>
    </source>
</evidence>
<reference evidence="1" key="1">
    <citation type="journal article" date="2015" name="PeerJ">
        <title>First genomic representation of candidate bacterial phylum KSB3 points to enhanced environmental sensing as a trigger of wastewater bulking.</title>
        <authorList>
            <person name="Sekiguchi Y."/>
            <person name="Ohashi A."/>
            <person name="Parks D.H."/>
            <person name="Yamauchi T."/>
            <person name="Tyson G.W."/>
            <person name="Hugenholtz P."/>
        </authorList>
    </citation>
    <scope>NUCLEOTIDE SEQUENCE [LARGE SCALE GENOMIC DNA]</scope>
</reference>
<dbReference type="Pfam" id="PF04392">
    <property type="entry name" value="ABC_sub_bind"/>
    <property type="match status" value="1"/>
</dbReference>
<accession>A0A0S6VT51</accession>
<sequence>MVHICSDGIVGRDVFQGTMLEAAQYKVLVVMSYEEDFPWCREVKTGIDATLGSQSEIRYFYMDTKKDPNGGEQKAQEAYAVYQEFQPDGVITVDDNAQSLFVVPYLKDKVKTPVMFAGVNAAPDKYGYPAQNVSGILEREQFKESLLLAQKLIPAAKTFGIVLPDDATGKAVLEQIDAEKDQYPLAFTEAKTATTYEELLTMVEAFTQTSDLLFYITFEGLKDQQGQALSDKAIFPAVAKKFGKPILTNAPFRVTLGALCAVIKTGDEQGATASEMLLKAMQGTPIAEIPITQNQFGRRIINVTALKALGITPPADVLRGAELVKTEQ</sequence>
<dbReference type="InterPro" id="IPR007487">
    <property type="entry name" value="ABC_transpt-TYRBP-like"/>
</dbReference>
<dbReference type="PANTHER" id="PTHR35271:SF1">
    <property type="entry name" value="ABC TRANSPORTER, SUBSTRATE-BINDING LIPOPROTEIN"/>
    <property type="match status" value="1"/>
</dbReference>
<dbReference type="Proteomes" id="UP000030700">
    <property type="component" value="Unassembled WGS sequence"/>
</dbReference>
<dbReference type="AlphaFoldDB" id="A0A0S6VT51"/>
<dbReference type="EMBL" id="DF820456">
    <property type="protein sequence ID" value="GAK50594.1"/>
    <property type="molecule type" value="Genomic_DNA"/>
</dbReference>
<evidence type="ECO:0000313" key="2">
    <source>
        <dbReference type="Proteomes" id="UP000030700"/>
    </source>
</evidence>
<name>A0A0S6VT51_9BACT</name>
<dbReference type="PANTHER" id="PTHR35271">
    <property type="entry name" value="ABC TRANSPORTER, SUBSTRATE-BINDING LIPOPROTEIN-RELATED"/>
    <property type="match status" value="1"/>
</dbReference>
<keyword evidence="2" id="KW-1185">Reference proteome</keyword>
<dbReference type="HOGENOM" id="CLU_057483_1_0_0"/>
<protein>
    <submittedName>
        <fullName evidence="1">ABC-type uncharacterized transport system periplasmic component-like protein</fullName>
    </submittedName>
</protein>
<gene>
    <name evidence="1" type="ORF">U14_01827</name>
</gene>